<feature type="active site" evidence="5">
    <location>
        <position position="37"/>
    </location>
</feature>
<dbReference type="PANTHER" id="PTHR10029">
    <property type="entry name" value="ACYLPHOSPHATASE"/>
    <property type="match status" value="1"/>
</dbReference>
<gene>
    <name evidence="9" type="primary">Acyp2_1</name>
    <name evidence="9" type="ORF">AVEN_256179_1</name>
</gene>
<evidence type="ECO:0000256" key="5">
    <source>
        <dbReference type="PROSITE-ProRule" id="PRU00520"/>
    </source>
</evidence>
<name>A0A4Y2N2J3_ARAVE</name>
<dbReference type="InterPro" id="IPR036046">
    <property type="entry name" value="Acylphosphatase-like_dom_sf"/>
</dbReference>
<dbReference type="PRINTS" id="PR00112">
    <property type="entry name" value="ACYLPHPHTASE"/>
</dbReference>
<dbReference type="AlphaFoldDB" id="A0A4Y2N2J3"/>
<evidence type="ECO:0000256" key="7">
    <source>
        <dbReference type="RuleBase" id="RU004168"/>
    </source>
</evidence>
<reference evidence="9 10" key="1">
    <citation type="journal article" date="2019" name="Sci. Rep.">
        <title>Orb-weaving spider Araneus ventricosus genome elucidates the spidroin gene catalogue.</title>
        <authorList>
            <person name="Kono N."/>
            <person name="Nakamura H."/>
            <person name="Ohtoshi R."/>
            <person name="Moran D.A.P."/>
            <person name="Shinohara A."/>
            <person name="Yoshida Y."/>
            <person name="Fujiwara M."/>
            <person name="Mori M."/>
            <person name="Tomita M."/>
            <person name="Arakawa K."/>
        </authorList>
    </citation>
    <scope>NUCLEOTIDE SEQUENCE [LARGE SCALE GENOMIC DNA]</scope>
</reference>
<dbReference type="OrthoDB" id="7961613at2759"/>
<dbReference type="PROSITE" id="PS00151">
    <property type="entry name" value="ACYLPHOSPHATASE_2"/>
    <property type="match status" value="1"/>
</dbReference>
<evidence type="ECO:0000256" key="6">
    <source>
        <dbReference type="RuleBase" id="RU000553"/>
    </source>
</evidence>
<dbReference type="Proteomes" id="UP000499080">
    <property type="component" value="Unassembled WGS sequence"/>
</dbReference>
<dbReference type="InterPro" id="IPR001792">
    <property type="entry name" value="Acylphosphatase-like_dom"/>
</dbReference>
<comment type="similarity">
    <text evidence="1 7">Belongs to the acylphosphatase family.</text>
</comment>
<evidence type="ECO:0000256" key="2">
    <source>
        <dbReference type="ARBA" id="ARBA00012150"/>
    </source>
</evidence>
<comment type="caution">
    <text evidence="9">The sequence shown here is derived from an EMBL/GenBank/DDBJ whole genome shotgun (WGS) entry which is preliminary data.</text>
</comment>
<comment type="catalytic activity">
    <reaction evidence="4 5 6">
        <text>an acyl phosphate + H2O = a carboxylate + phosphate + H(+)</text>
        <dbReference type="Rhea" id="RHEA:14965"/>
        <dbReference type="ChEBI" id="CHEBI:15377"/>
        <dbReference type="ChEBI" id="CHEBI:15378"/>
        <dbReference type="ChEBI" id="CHEBI:29067"/>
        <dbReference type="ChEBI" id="CHEBI:43474"/>
        <dbReference type="ChEBI" id="CHEBI:59918"/>
        <dbReference type="EC" id="3.6.1.7"/>
    </reaction>
</comment>
<evidence type="ECO:0000313" key="9">
    <source>
        <dbReference type="EMBL" id="GBN33628.1"/>
    </source>
</evidence>
<dbReference type="Gene3D" id="3.30.70.100">
    <property type="match status" value="1"/>
</dbReference>
<dbReference type="PROSITE" id="PS00150">
    <property type="entry name" value="ACYLPHOSPHATASE_1"/>
    <property type="match status" value="1"/>
</dbReference>
<dbReference type="SUPFAM" id="SSF54975">
    <property type="entry name" value="Acylphosphatase/BLUF domain-like"/>
    <property type="match status" value="1"/>
</dbReference>
<dbReference type="Pfam" id="PF00708">
    <property type="entry name" value="Acylphosphatase"/>
    <property type="match status" value="1"/>
</dbReference>
<dbReference type="EMBL" id="BGPR01008406">
    <property type="protein sequence ID" value="GBN33628.1"/>
    <property type="molecule type" value="Genomic_DNA"/>
</dbReference>
<keyword evidence="10" id="KW-1185">Reference proteome</keyword>
<dbReference type="FunFam" id="3.30.70.100:FF:000011">
    <property type="entry name" value="Acylphosphatase"/>
    <property type="match status" value="1"/>
</dbReference>
<evidence type="ECO:0000256" key="1">
    <source>
        <dbReference type="ARBA" id="ARBA00005614"/>
    </source>
</evidence>
<dbReference type="EC" id="3.6.1.7" evidence="2 5"/>
<accession>A0A4Y2N2J3</accession>
<evidence type="ECO:0000313" key="10">
    <source>
        <dbReference type="Proteomes" id="UP000499080"/>
    </source>
</evidence>
<keyword evidence="3 5" id="KW-0378">Hydrolase</keyword>
<proteinExistence type="inferred from homology"/>
<feature type="active site" evidence="5">
    <location>
        <position position="19"/>
    </location>
</feature>
<dbReference type="PROSITE" id="PS51160">
    <property type="entry name" value="ACYLPHOSPHATASE_3"/>
    <property type="match status" value="1"/>
</dbReference>
<evidence type="ECO:0000256" key="4">
    <source>
        <dbReference type="ARBA" id="ARBA00047645"/>
    </source>
</evidence>
<dbReference type="PANTHER" id="PTHR10029:SF3">
    <property type="entry name" value="ACYLPHOSPHATASE-RELATED"/>
    <property type="match status" value="1"/>
</dbReference>
<evidence type="ECO:0000259" key="8">
    <source>
        <dbReference type="PROSITE" id="PS51160"/>
    </source>
</evidence>
<dbReference type="InterPro" id="IPR017968">
    <property type="entry name" value="Acylphosphatase_CS"/>
</dbReference>
<dbReference type="InterPro" id="IPR020456">
    <property type="entry name" value="Acylphosphatase"/>
</dbReference>
<sequence length="101" mass="11846">MLQSVDFEVFGIVQGVFFRKYTRDKGKDLNLKGWCMNTSKGTVVGTMQGKEENIEEMKNWLRRTGSPMSKIEKCIFTNERHISKEEFSDFFIKKGDKMYSK</sequence>
<feature type="domain" description="Acylphosphatase-like" evidence="8">
    <location>
        <begin position="4"/>
        <end position="94"/>
    </location>
</feature>
<dbReference type="GO" id="GO:0003998">
    <property type="term" value="F:acylphosphatase activity"/>
    <property type="evidence" value="ECO:0007669"/>
    <property type="project" value="UniProtKB-EC"/>
</dbReference>
<evidence type="ECO:0000256" key="3">
    <source>
        <dbReference type="ARBA" id="ARBA00022801"/>
    </source>
</evidence>
<protein>
    <recommendedName>
        <fullName evidence="2 5">Acylphosphatase</fullName>
        <ecNumber evidence="2 5">3.6.1.7</ecNumber>
    </recommendedName>
</protein>
<organism evidence="9 10">
    <name type="scientific">Araneus ventricosus</name>
    <name type="common">Orbweaver spider</name>
    <name type="synonym">Epeira ventricosa</name>
    <dbReference type="NCBI Taxonomy" id="182803"/>
    <lineage>
        <taxon>Eukaryota</taxon>
        <taxon>Metazoa</taxon>
        <taxon>Ecdysozoa</taxon>
        <taxon>Arthropoda</taxon>
        <taxon>Chelicerata</taxon>
        <taxon>Arachnida</taxon>
        <taxon>Araneae</taxon>
        <taxon>Araneomorphae</taxon>
        <taxon>Entelegynae</taxon>
        <taxon>Araneoidea</taxon>
        <taxon>Araneidae</taxon>
        <taxon>Araneus</taxon>
    </lineage>
</organism>